<dbReference type="EMBL" id="CP019630">
    <property type="protein sequence ID" value="AQQ04968.1"/>
    <property type="molecule type" value="Genomic_DNA"/>
</dbReference>
<evidence type="ECO:0000256" key="1">
    <source>
        <dbReference type="SAM" id="Phobius"/>
    </source>
</evidence>
<evidence type="ECO:0008006" key="4">
    <source>
        <dbReference type="Google" id="ProtNLM"/>
    </source>
</evidence>
<evidence type="ECO:0000313" key="3">
    <source>
        <dbReference type="Proteomes" id="UP000188174"/>
    </source>
</evidence>
<keyword evidence="1" id="KW-1133">Transmembrane helix</keyword>
<sequence length="118" mass="12642">MSQPDYRDEGPGEKPLDPAAERIQAKLKRLLLGSSLVMIAGFIAVFAAILYKINSNKSDVSADQYAATVAVGADAEILHADLSNGLLLVLVREGSKTALLRFDPVTGKQLGRTDFVAR</sequence>
<name>A0ABM6I3R8_9HYPH</name>
<evidence type="ECO:0000313" key="2">
    <source>
        <dbReference type="EMBL" id="AQQ04968.1"/>
    </source>
</evidence>
<organism evidence="2 3">
    <name type="scientific">Roseibium algicola</name>
    <dbReference type="NCBI Taxonomy" id="2857014"/>
    <lineage>
        <taxon>Bacteria</taxon>
        <taxon>Pseudomonadati</taxon>
        <taxon>Pseudomonadota</taxon>
        <taxon>Alphaproteobacteria</taxon>
        <taxon>Hyphomicrobiales</taxon>
        <taxon>Stappiaceae</taxon>
        <taxon>Roseibium</taxon>
    </lineage>
</organism>
<keyword evidence="1" id="KW-0472">Membrane</keyword>
<keyword evidence="3" id="KW-1185">Reference proteome</keyword>
<dbReference type="Proteomes" id="UP000188174">
    <property type="component" value="Chromosome"/>
</dbReference>
<gene>
    <name evidence="2" type="ORF">B0E33_16525</name>
</gene>
<feature type="transmembrane region" description="Helical" evidence="1">
    <location>
        <begin position="30"/>
        <end position="51"/>
    </location>
</feature>
<reference evidence="2 3" key="1">
    <citation type="submission" date="2017-02" db="EMBL/GenBank/DDBJ databases">
        <authorList>
            <person name="Jeong S."/>
        </authorList>
    </citation>
    <scope>NUCLEOTIDE SEQUENCE [LARGE SCALE GENOMIC DNA]</scope>
    <source>
        <strain evidence="2 3">RMAR6-6</strain>
    </source>
</reference>
<accession>A0ABM6I3R8</accession>
<keyword evidence="1" id="KW-0812">Transmembrane</keyword>
<protein>
    <recommendedName>
        <fullName evidence="4">Flagellar protein FliO/FliZ</fullName>
    </recommendedName>
</protein>
<proteinExistence type="predicted"/>
<dbReference type="RefSeq" id="WP_077291779.1">
    <property type="nucleotide sequence ID" value="NZ_CP019630.1"/>
</dbReference>